<evidence type="ECO:0000256" key="2">
    <source>
        <dbReference type="SAM" id="MobiDB-lite"/>
    </source>
</evidence>
<dbReference type="InterPro" id="IPR002104">
    <property type="entry name" value="Integrase_catalytic"/>
</dbReference>
<dbReference type="EMBL" id="AP021874">
    <property type="protein sequence ID" value="BBO72070.1"/>
    <property type="molecule type" value="Genomic_DNA"/>
</dbReference>
<dbReference type="Proteomes" id="UP000427906">
    <property type="component" value="Chromosome"/>
</dbReference>
<evidence type="ECO:0000259" key="3">
    <source>
        <dbReference type="PROSITE" id="PS51898"/>
    </source>
</evidence>
<sequence>MHYHDLRHTFCSRIVLQGGDLKDAKEMIGHSDLSMTDRYTHLTLNRKKKLSRRLSDYYKDDGKPLDANSGPVRS</sequence>
<accession>A0A5K7YUT2</accession>
<evidence type="ECO:0000313" key="5">
    <source>
        <dbReference type="Proteomes" id="UP000427906"/>
    </source>
</evidence>
<dbReference type="GO" id="GO:0003677">
    <property type="term" value="F:DNA binding"/>
    <property type="evidence" value="ECO:0007669"/>
    <property type="project" value="InterPro"/>
</dbReference>
<dbReference type="GO" id="GO:0015074">
    <property type="term" value="P:DNA integration"/>
    <property type="evidence" value="ECO:0007669"/>
    <property type="project" value="InterPro"/>
</dbReference>
<keyword evidence="5" id="KW-1185">Reference proteome</keyword>
<dbReference type="InterPro" id="IPR013762">
    <property type="entry name" value="Integrase-like_cat_sf"/>
</dbReference>
<evidence type="ECO:0000256" key="1">
    <source>
        <dbReference type="ARBA" id="ARBA00023172"/>
    </source>
</evidence>
<dbReference type="PROSITE" id="PS51898">
    <property type="entry name" value="TYR_RECOMBINASE"/>
    <property type="match status" value="1"/>
</dbReference>
<feature type="domain" description="Tyr recombinase" evidence="3">
    <location>
        <begin position="1"/>
        <end position="52"/>
    </location>
</feature>
<feature type="region of interest" description="Disordered" evidence="2">
    <location>
        <begin position="55"/>
        <end position="74"/>
    </location>
</feature>
<evidence type="ECO:0000313" key="4">
    <source>
        <dbReference type="EMBL" id="BBO72070.1"/>
    </source>
</evidence>
<gene>
    <name evidence="4" type="ORF">DSCA_60000</name>
</gene>
<dbReference type="GO" id="GO:0006310">
    <property type="term" value="P:DNA recombination"/>
    <property type="evidence" value="ECO:0007669"/>
    <property type="project" value="UniProtKB-KW"/>
</dbReference>
<protein>
    <recommendedName>
        <fullName evidence="3">Tyr recombinase domain-containing protein</fullName>
    </recommendedName>
</protein>
<keyword evidence="1" id="KW-0233">DNA recombination</keyword>
<proteinExistence type="predicted"/>
<organism evidence="4 5">
    <name type="scientific">Desulfosarcina alkanivorans</name>
    <dbReference type="NCBI Taxonomy" id="571177"/>
    <lineage>
        <taxon>Bacteria</taxon>
        <taxon>Pseudomonadati</taxon>
        <taxon>Thermodesulfobacteriota</taxon>
        <taxon>Desulfobacteria</taxon>
        <taxon>Desulfobacterales</taxon>
        <taxon>Desulfosarcinaceae</taxon>
        <taxon>Desulfosarcina</taxon>
    </lineage>
</organism>
<dbReference type="AlphaFoldDB" id="A0A5K7YUT2"/>
<name>A0A5K7YUT2_9BACT</name>
<dbReference type="Gene3D" id="1.10.443.10">
    <property type="entry name" value="Intergrase catalytic core"/>
    <property type="match status" value="1"/>
</dbReference>
<dbReference type="Pfam" id="PF00589">
    <property type="entry name" value="Phage_integrase"/>
    <property type="match status" value="1"/>
</dbReference>
<reference evidence="4 5" key="1">
    <citation type="submission" date="2019-11" db="EMBL/GenBank/DDBJ databases">
        <title>Comparative genomics of hydrocarbon-degrading Desulfosarcina strains.</title>
        <authorList>
            <person name="Watanabe M."/>
            <person name="Kojima H."/>
            <person name="Fukui M."/>
        </authorList>
    </citation>
    <scope>NUCLEOTIDE SEQUENCE [LARGE SCALE GENOMIC DNA]</scope>
    <source>
        <strain evidence="4 5">PL12</strain>
    </source>
</reference>
<dbReference type="KEGG" id="dalk:DSCA_60000"/>
<feature type="compositionally biased region" description="Basic and acidic residues" evidence="2">
    <location>
        <begin position="55"/>
        <end position="64"/>
    </location>
</feature>
<dbReference type="SUPFAM" id="SSF56349">
    <property type="entry name" value="DNA breaking-rejoining enzymes"/>
    <property type="match status" value="1"/>
</dbReference>
<dbReference type="InterPro" id="IPR011010">
    <property type="entry name" value="DNA_brk_join_enz"/>
</dbReference>